<dbReference type="OrthoDB" id="194139at2759"/>
<feature type="transmembrane region" description="Helical" evidence="6">
    <location>
        <begin position="277"/>
        <end position="299"/>
    </location>
</feature>
<evidence type="ECO:0000256" key="5">
    <source>
        <dbReference type="SAM" id="MobiDB-lite"/>
    </source>
</evidence>
<feature type="transmembrane region" description="Helical" evidence="6">
    <location>
        <begin position="122"/>
        <end position="141"/>
    </location>
</feature>
<feature type="compositionally biased region" description="Basic and acidic residues" evidence="5">
    <location>
        <begin position="1"/>
        <end position="10"/>
    </location>
</feature>
<evidence type="ECO:0000313" key="8">
    <source>
        <dbReference type="Proteomes" id="UP000184330"/>
    </source>
</evidence>
<dbReference type="Proteomes" id="UP000184330">
    <property type="component" value="Unassembled WGS sequence"/>
</dbReference>
<dbReference type="AlphaFoldDB" id="A0A1L7XXW1"/>
<feature type="transmembrane region" description="Helical" evidence="6">
    <location>
        <begin position="181"/>
        <end position="205"/>
    </location>
</feature>
<feature type="transmembrane region" description="Helical" evidence="6">
    <location>
        <begin position="468"/>
        <end position="489"/>
    </location>
</feature>
<dbReference type="EMBL" id="FJOG01000080">
    <property type="protein sequence ID" value="CZR69765.1"/>
    <property type="molecule type" value="Genomic_DNA"/>
</dbReference>
<keyword evidence="8" id="KW-1185">Reference proteome</keyword>
<evidence type="ECO:0000313" key="7">
    <source>
        <dbReference type="EMBL" id="CZR69765.1"/>
    </source>
</evidence>
<name>A0A1L7XXW1_9HELO</name>
<accession>A0A1L7XXW1</accession>
<organism evidence="7 8">
    <name type="scientific">Phialocephala subalpina</name>
    <dbReference type="NCBI Taxonomy" id="576137"/>
    <lineage>
        <taxon>Eukaryota</taxon>
        <taxon>Fungi</taxon>
        <taxon>Dikarya</taxon>
        <taxon>Ascomycota</taxon>
        <taxon>Pezizomycotina</taxon>
        <taxon>Leotiomycetes</taxon>
        <taxon>Helotiales</taxon>
        <taxon>Mollisiaceae</taxon>
        <taxon>Phialocephala</taxon>
        <taxon>Phialocephala fortinii species complex</taxon>
    </lineage>
</organism>
<feature type="transmembrane region" description="Helical" evidence="6">
    <location>
        <begin position="363"/>
        <end position="387"/>
    </location>
</feature>
<dbReference type="SUPFAM" id="SSF103473">
    <property type="entry name" value="MFS general substrate transporter"/>
    <property type="match status" value="1"/>
</dbReference>
<dbReference type="PANTHER" id="PTHR23507:SF1">
    <property type="entry name" value="FI18259P1-RELATED"/>
    <property type="match status" value="1"/>
</dbReference>
<evidence type="ECO:0000256" key="2">
    <source>
        <dbReference type="ARBA" id="ARBA00022692"/>
    </source>
</evidence>
<protein>
    <recommendedName>
        <fullName evidence="9">Major facilitator superfamily (MFS) profile domain-containing protein</fullName>
    </recommendedName>
</protein>
<evidence type="ECO:0008006" key="9">
    <source>
        <dbReference type="Google" id="ProtNLM"/>
    </source>
</evidence>
<evidence type="ECO:0000256" key="6">
    <source>
        <dbReference type="SAM" id="Phobius"/>
    </source>
</evidence>
<feature type="transmembrane region" description="Helical" evidence="6">
    <location>
        <begin position="495"/>
        <end position="515"/>
    </location>
</feature>
<evidence type="ECO:0000256" key="3">
    <source>
        <dbReference type="ARBA" id="ARBA00022989"/>
    </source>
</evidence>
<keyword evidence="4 6" id="KW-0472">Membrane</keyword>
<evidence type="ECO:0000256" key="4">
    <source>
        <dbReference type="ARBA" id="ARBA00023136"/>
    </source>
</evidence>
<reference evidence="7 8" key="1">
    <citation type="submission" date="2016-03" db="EMBL/GenBank/DDBJ databases">
        <authorList>
            <person name="Ploux O."/>
        </authorList>
    </citation>
    <scope>NUCLEOTIDE SEQUENCE [LARGE SCALE GENOMIC DNA]</scope>
    <source>
        <strain evidence="7 8">UAMH 11012</strain>
    </source>
</reference>
<dbReference type="InterPro" id="IPR036259">
    <property type="entry name" value="MFS_trans_sf"/>
</dbReference>
<gene>
    <name evidence="7" type="ORF">PAC_19665</name>
</gene>
<keyword evidence="2 6" id="KW-0812">Transmembrane</keyword>
<dbReference type="Gene3D" id="1.20.1250.20">
    <property type="entry name" value="MFS general substrate transporter like domains"/>
    <property type="match status" value="1"/>
</dbReference>
<proteinExistence type="predicted"/>
<evidence type="ECO:0000256" key="1">
    <source>
        <dbReference type="ARBA" id="ARBA00004141"/>
    </source>
</evidence>
<dbReference type="GO" id="GO:0022857">
    <property type="term" value="F:transmembrane transporter activity"/>
    <property type="evidence" value="ECO:0007669"/>
    <property type="project" value="TreeGrafter"/>
</dbReference>
<sequence>MSSDSERRLETNLGPGAAASLHLSSTDTDAIGEPNEQSRLLSDDAEGHPPSRKVKAILVYLVIFLYTCGTALQIVPRLQRYEEIVCGELYDSGPGKGVSQSLDCKGNAVQEELLLLLGGEKFFGIVPAILVVIAVILHADVDVANRYGRGKVLAFALFGIALSQAWVIVICTRIFPLPMYLIWTQCLLQLIGGGPYIVGSMLHLLALGAKHKRIRDVGESSSKSTAKETGSTYSRWLAPWNSDTKSAVLFKYHSTFIAGTAVGQLASSFSVRKGRNIWYPWAFGEMFVIVGALIALLLLPETIVENSTIQPSSSEAQASDNDGVSPATPKIDARVRYQEVLAKVKSLWKKTISFVKKNHQAMLLISMSFLGNLGYEALTMEFLLPYISKRYHQDFSSAGLFPTFGQMSQFILFLIGLPIATYTFQTGFGFSSRATGYGLALASCFALAFGALCLGLAPSVFLAITGHIVMSSGTGFMILVSSLVITSFSPGKATIVYYITSILAVIANGLAGLMYSKLISVGLRHEYGLSYVVAACVLFLACLITILAMVSNTPNDDQEI</sequence>
<feature type="transmembrane region" description="Helical" evidence="6">
    <location>
        <begin position="153"/>
        <end position="175"/>
    </location>
</feature>
<feature type="transmembrane region" description="Helical" evidence="6">
    <location>
        <begin position="436"/>
        <end position="456"/>
    </location>
</feature>
<feature type="transmembrane region" description="Helical" evidence="6">
    <location>
        <begin position="57"/>
        <end position="75"/>
    </location>
</feature>
<feature type="transmembrane region" description="Helical" evidence="6">
    <location>
        <begin position="527"/>
        <end position="550"/>
    </location>
</feature>
<dbReference type="GO" id="GO:0016020">
    <property type="term" value="C:membrane"/>
    <property type="evidence" value="ECO:0007669"/>
    <property type="project" value="UniProtKB-SubCell"/>
</dbReference>
<feature type="transmembrane region" description="Helical" evidence="6">
    <location>
        <begin position="399"/>
        <end position="424"/>
    </location>
</feature>
<comment type="subcellular location">
    <subcellularLocation>
        <location evidence="1">Membrane</location>
        <topology evidence="1">Multi-pass membrane protein</topology>
    </subcellularLocation>
</comment>
<keyword evidence="3 6" id="KW-1133">Transmembrane helix</keyword>
<dbReference type="PANTHER" id="PTHR23507">
    <property type="entry name" value="ZGC:174356"/>
    <property type="match status" value="1"/>
</dbReference>
<feature type="region of interest" description="Disordered" evidence="5">
    <location>
        <begin position="1"/>
        <end position="34"/>
    </location>
</feature>